<reference evidence="3 4" key="1">
    <citation type="journal article" date="2015" name="Stand. Genomic Sci.">
        <title>Genomic Encyclopedia of Bacterial and Archaeal Type Strains, Phase III: the genomes of soil and plant-associated and newly described type strains.</title>
        <authorList>
            <person name="Whitman W.B."/>
            <person name="Woyke T."/>
            <person name="Klenk H.P."/>
            <person name="Zhou Y."/>
            <person name="Lilburn T.G."/>
            <person name="Beck B.J."/>
            <person name="De Vos P."/>
            <person name="Vandamme P."/>
            <person name="Eisen J.A."/>
            <person name="Garrity G."/>
            <person name="Hugenholtz P."/>
            <person name="Kyrpides N.C."/>
        </authorList>
    </citation>
    <scope>NUCLEOTIDE SEQUENCE [LARGE SCALE GENOMIC DNA]</scope>
    <source>
        <strain evidence="3 4">CGMCC 1.10124</strain>
    </source>
</reference>
<dbReference type="EMBL" id="CP034145">
    <property type="protein sequence ID" value="AZH27228.1"/>
    <property type="molecule type" value="Genomic_DNA"/>
</dbReference>
<keyword evidence="5" id="KW-1185">Reference proteome</keyword>
<evidence type="ECO:0000313" key="3">
    <source>
        <dbReference type="EMBL" id="RMB08253.1"/>
    </source>
</evidence>
<evidence type="ECO:0000313" key="5">
    <source>
        <dbReference type="Proteomes" id="UP000282007"/>
    </source>
</evidence>
<sequence>MKVLSWNVDGTFPPQGSPAQITNQIRWLDSLETQPELLLLQEVNPNRRDLWQELLTDQLGYETVRDTLDIAVEQGNSNGHITAIQSELDLLETTTGIELNETTTRTESDRSTAYPEKLLVTGIEYGNTTIEVWNVRAVPGSSYPEEKLTILELAYEYIEEADEKLRILAGDLNTPQRELADGQAITYGYQRDADLQQRGVTAELKILKGLGHFGMIDVFRAQHGYGDIDSLSVSHDGRRIDHLFASEDLSPADCWYSETGATHSDHAPVLAVFDI</sequence>
<dbReference type="InterPro" id="IPR005135">
    <property type="entry name" value="Endo/exonuclease/phosphatase"/>
</dbReference>
<reference evidence="3" key="3">
    <citation type="submission" date="2018-10" db="EMBL/GenBank/DDBJ databases">
        <authorList>
            <person name="Whitman W."/>
            <person name="Huntemann M."/>
            <person name="Clum A."/>
            <person name="Pillay M."/>
            <person name="Palaniappan K."/>
            <person name="Varghese N."/>
            <person name="Mikhailova N."/>
            <person name="Stamatis D."/>
            <person name="Reddy T."/>
            <person name="Daum C."/>
            <person name="Shapiro N."/>
            <person name="Ivanova N."/>
            <person name="Kyrpides N."/>
            <person name="Woyke T."/>
        </authorList>
    </citation>
    <scope>NUCLEOTIDE SEQUENCE</scope>
    <source>
        <strain evidence="3">CGMCC 1.10124</strain>
    </source>
</reference>
<dbReference type="Gene3D" id="3.60.10.10">
    <property type="entry name" value="Endonuclease/exonuclease/phosphatase"/>
    <property type="match status" value="1"/>
</dbReference>
<dbReference type="Pfam" id="PF03372">
    <property type="entry name" value="Exo_endo_phos"/>
    <property type="match status" value="1"/>
</dbReference>
<organism evidence="3 4">
    <name type="scientific">Haloplanus aerogenes</name>
    <dbReference type="NCBI Taxonomy" id="660522"/>
    <lineage>
        <taxon>Archaea</taxon>
        <taxon>Methanobacteriati</taxon>
        <taxon>Methanobacteriota</taxon>
        <taxon>Stenosarchaea group</taxon>
        <taxon>Halobacteria</taxon>
        <taxon>Halobacteriales</taxon>
        <taxon>Haloferacaceae</taxon>
        <taxon>Haloplanus</taxon>
    </lineage>
</organism>
<dbReference type="SUPFAM" id="SSF56219">
    <property type="entry name" value="DNase I-like"/>
    <property type="match status" value="1"/>
</dbReference>
<keyword evidence="3" id="KW-0540">Nuclease</keyword>
<evidence type="ECO:0000259" key="1">
    <source>
        <dbReference type="Pfam" id="PF03372"/>
    </source>
</evidence>
<feature type="domain" description="Endonuclease/exonuclease/phosphatase" evidence="1">
    <location>
        <begin position="4"/>
        <end position="266"/>
    </location>
</feature>
<dbReference type="Proteomes" id="UP000282007">
    <property type="component" value="Chromosome"/>
</dbReference>
<evidence type="ECO:0000313" key="2">
    <source>
        <dbReference type="EMBL" id="AZH27228.1"/>
    </source>
</evidence>
<dbReference type="AlphaFoldDB" id="A0A3M0CWQ2"/>
<gene>
    <name evidence="3" type="ORF">ATH50_3669</name>
    <name evidence="2" type="ORF">DU502_11880</name>
</gene>
<evidence type="ECO:0000313" key="4">
    <source>
        <dbReference type="Proteomes" id="UP000277326"/>
    </source>
</evidence>
<dbReference type="EMBL" id="REFS01000012">
    <property type="protein sequence ID" value="RMB08253.1"/>
    <property type="molecule type" value="Genomic_DNA"/>
</dbReference>
<keyword evidence="3" id="KW-0269">Exonuclease</keyword>
<dbReference type="GO" id="GO:0004527">
    <property type="term" value="F:exonuclease activity"/>
    <property type="evidence" value="ECO:0007669"/>
    <property type="project" value="UniProtKB-KW"/>
</dbReference>
<name>A0A3M0CWQ2_9EURY</name>
<accession>A0A3M0CWQ2</accession>
<protein>
    <submittedName>
        <fullName evidence="3">Exonuclease III</fullName>
    </submittedName>
</protein>
<dbReference type="InterPro" id="IPR036691">
    <property type="entry name" value="Endo/exonu/phosph_ase_sf"/>
</dbReference>
<dbReference type="KEGG" id="haer:DU502_11880"/>
<dbReference type="OrthoDB" id="338669at2157"/>
<reference evidence="2 5" key="2">
    <citation type="submission" date="2018-07" db="EMBL/GenBank/DDBJ databases">
        <title>Genome sequences of Haloplanus aerogenes JCM 16430T.</title>
        <authorList>
            <person name="Kim Y.B."/>
            <person name="Roh S.W."/>
        </authorList>
    </citation>
    <scope>NUCLEOTIDE SEQUENCE [LARGE SCALE GENOMIC DNA]</scope>
    <source>
        <strain evidence="2 5">JCM 16430</strain>
    </source>
</reference>
<keyword evidence="3" id="KW-0378">Hydrolase</keyword>
<proteinExistence type="predicted"/>
<dbReference type="Proteomes" id="UP000277326">
    <property type="component" value="Unassembled WGS sequence"/>
</dbReference>